<comment type="caution">
    <text evidence="1">The sequence shown here is derived from an EMBL/GenBank/DDBJ whole genome shotgun (WGS) entry which is preliminary data.</text>
</comment>
<dbReference type="Proteomes" id="UP000823775">
    <property type="component" value="Unassembled WGS sequence"/>
</dbReference>
<keyword evidence="2" id="KW-1185">Reference proteome</keyword>
<accession>A0ABS8VPU8</accession>
<organism evidence="1 2">
    <name type="scientific">Datura stramonium</name>
    <name type="common">Jimsonweed</name>
    <name type="synonym">Common thornapple</name>
    <dbReference type="NCBI Taxonomy" id="4076"/>
    <lineage>
        <taxon>Eukaryota</taxon>
        <taxon>Viridiplantae</taxon>
        <taxon>Streptophyta</taxon>
        <taxon>Embryophyta</taxon>
        <taxon>Tracheophyta</taxon>
        <taxon>Spermatophyta</taxon>
        <taxon>Magnoliopsida</taxon>
        <taxon>eudicotyledons</taxon>
        <taxon>Gunneridae</taxon>
        <taxon>Pentapetalae</taxon>
        <taxon>asterids</taxon>
        <taxon>lamiids</taxon>
        <taxon>Solanales</taxon>
        <taxon>Solanaceae</taxon>
        <taxon>Solanoideae</taxon>
        <taxon>Datureae</taxon>
        <taxon>Datura</taxon>
    </lineage>
</organism>
<name>A0ABS8VPU8_DATST</name>
<protein>
    <submittedName>
        <fullName evidence="1">Uncharacterized protein</fullName>
    </submittedName>
</protein>
<sequence>MSQYYLRWKAQIEDFLQAEDYKLWNRVTNGPRYPMKKDAENNDIPKERMSTAKWTSRCLKKIPKISISSCVDSGGVIWQDFQIALQLNEFSGEWKSQDMITIFTTIVNELVSLGKRIPIEEREQGS</sequence>
<evidence type="ECO:0000313" key="1">
    <source>
        <dbReference type="EMBL" id="MCE0481408.1"/>
    </source>
</evidence>
<gene>
    <name evidence="1" type="ORF">HAX54_039126</name>
</gene>
<proteinExistence type="predicted"/>
<dbReference type="EMBL" id="JACEIK010005397">
    <property type="protein sequence ID" value="MCE0481408.1"/>
    <property type="molecule type" value="Genomic_DNA"/>
</dbReference>
<reference evidence="1 2" key="1">
    <citation type="journal article" date="2021" name="BMC Genomics">
        <title>Datura genome reveals duplications of psychoactive alkaloid biosynthetic genes and high mutation rate following tissue culture.</title>
        <authorList>
            <person name="Rajewski A."/>
            <person name="Carter-House D."/>
            <person name="Stajich J."/>
            <person name="Litt A."/>
        </authorList>
    </citation>
    <scope>NUCLEOTIDE SEQUENCE [LARGE SCALE GENOMIC DNA]</scope>
    <source>
        <strain evidence="1">AR-01</strain>
    </source>
</reference>
<evidence type="ECO:0000313" key="2">
    <source>
        <dbReference type="Proteomes" id="UP000823775"/>
    </source>
</evidence>